<evidence type="ECO:0000256" key="1">
    <source>
        <dbReference type="ARBA" id="ARBA00022614"/>
    </source>
</evidence>
<dbReference type="PANTHER" id="PTHR48051:SF54">
    <property type="entry name" value="LEUCINE-RICH REPEAT-CONTAINING PROTEIN"/>
    <property type="match status" value="1"/>
</dbReference>
<name>V4LYH3_EUTSA</name>
<feature type="coiled-coil region" evidence="5">
    <location>
        <begin position="194"/>
        <end position="221"/>
    </location>
</feature>
<evidence type="ECO:0000256" key="3">
    <source>
        <dbReference type="ARBA" id="ARBA00023054"/>
    </source>
</evidence>
<dbReference type="SMART" id="SM00364">
    <property type="entry name" value="LRR_BAC"/>
    <property type="match status" value="8"/>
</dbReference>
<dbReference type="STRING" id="72664.V4LYH3"/>
<dbReference type="Proteomes" id="UP000030689">
    <property type="component" value="Unassembled WGS sequence"/>
</dbReference>
<dbReference type="AlphaFoldDB" id="V4LYH3"/>
<sequence>MTIERQSTRKRGETQNSLLGRWIQRRNPIVIFISHHHQSSIPDSDSLFIIRQATTMVAEPNPKKFPVLSYVLARLPSFTGKSSSPSSSSSVPAFDVEQPPSSIEIVTQMPHLTQPGVLASMTKAISDVAETRSILRTLGPRPDHETVDNARAKLSEIQGFLSESFEDIALTDAAGKDEKRRQEMDQEKTWCESILKLDEVHASYEKLLKEAEERLVRIYESAEKDAAANEDSVAAVEVNEEVVAILQQASTNPVDLVDLSGKKLRLLPEAFGRIHGLLVLNLSNNQLEAIPDSIAGLHSLVELDVSGNVLETLPDSIGLLSKLKILNASTNKLTSLPDSICRCGSLVILDVSFNRLTYLPTNIGFELVNLEKLMIQYNKIRSLPTSVGEMRSLKYLDAHFNELHGLPDSFVLLTNLEYLNLSSNFSDLKDLPSSFGDLISLQELDLSNNQIHALPDTFGTLDSLTKLNLDQNPLIVPPEEVVKEGVEAVKMYMGKRRIRMLEEEELKMKMESEMEQTNAGWLTRTTSVLKTYVTDVSEYLGSKSPRDPYLERPL</sequence>
<dbReference type="GO" id="GO:0005737">
    <property type="term" value="C:cytoplasm"/>
    <property type="evidence" value="ECO:0007669"/>
    <property type="project" value="TreeGrafter"/>
</dbReference>
<dbReference type="OMA" id="AWCESIL"/>
<evidence type="ECO:0000256" key="2">
    <source>
        <dbReference type="ARBA" id="ARBA00022737"/>
    </source>
</evidence>
<dbReference type="EMBL" id="KI517408">
    <property type="protein sequence ID" value="ESQ48909.1"/>
    <property type="molecule type" value="Genomic_DNA"/>
</dbReference>
<dbReference type="PRINTS" id="PR00019">
    <property type="entry name" value="LEURICHRPT"/>
</dbReference>
<dbReference type="InterPro" id="IPR032675">
    <property type="entry name" value="LRR_dom_sf"/>
</dbReference>
<dbReference type="Gene3D" id="3.80.10.10">
    <property type="entry name" value="Ribonuclease Inhibitor"/>
    <property type="match status" value="2"/>
</dbReference>
<reference evidence="6 7" key="1">
    <citation type="journal article" date="2013" name="Front. Plant Sci.">
        <title>The Reference Genome of the Halophytic Plant Eutrema salsugineum.</title>
        <authorList>
            <person name="Yang R."/>
            <person name="Jarvis D.E."/>
            <person name="Chen H."/>
            <person name="Beilstein M.A."/>
            <person name="Grimwood J."/>
            <person name="Jenkins J."/>
            <person name="Shu S."/>
            <person name="Prochnik S."/>
            <person name="Xin M."/>
            <person name="Ma C."/>
            <person name="Schmutz J."/>
            <person name="Wing R.A."/>
            <person name="Mitchell-Olds T."/>
            <person name="Schumaker K.S."/>
            <person name="Wang X."/>
        </authorList>
    </citation>
    <scope>NUCLEOTIDE SEQUENCE [LARGE SCALE GENOMIC DNA]</scope>
</reference>
<protein>
    <recommendedName>
        <fullName evidence="8">Rx N-terminal domain-containing protein</fullName>
    </recommendedName>
</protein>
<organism evidence="6 7">
    <name type="scientific">Eutrema salsugineum</name>
    <name type="common">Saltwater cress</name>
    <name type="synonym">Sisymbrium salsugineum</name>
    <dbReference type="NCBI Taxonomy" id="72664"/>
    <lineage>
        <taxon>Eukaryota</taxon>
        <taxon>Viridiplantae</taxon>
        <taxon>Streptophyta</taxon>
        <taxon>Embryophyta</taxon>
        <taxon>Tracheophyta</taxon>
        <taxon>Spermatophyta</taxon>
        <taxon>Magnoliopsida</taxon>
        <taxon>eudicotyledons</taxon>
        <taxon>Gunneridae</taxon>
        <taxon>Pentapetalae</taxon>
        <taxon>rosids</taxon>
        <taxon>malvids</taxon>
        <taxon>Brassicales</taxon>
        <taxon>Brassicaceae</taxon>
        <taxon>Eutremeae</taxon>
        <taxon>Eutrema</taxon>
    </lineage>
</organism>
<dbReference type="eggNOG" id="KOG0619">
    <property type="taxonomic scope" value="Eukaryota"/>
</dbReference>
<dbReference type="PROSITE" id="PS51450">
    <property type="entry name" value="LRR"/>
    <property type="match status" value="4"/>
</dbReference>
<dbReference type="InterPro" id="IPR001611">
    <property type="entry name" value="Leu-rich_rpt"/>
</dbReference>
<dbReference type="PANTHER" id="PTHR48051">
    <property type="match status" value="1"/>
</dbReference>
<dbReference type="GO" id="GO:0055046">
    <property type="term" value="P:microgametogenesis"/>
    <property type="evidence" value="ECO:0007669"/>
    <property type="project" value="EnsemblPlants"/>
</dbReference>
<dbReference type="FunFam" id="3.80.10.10:FF:000746">
    <property type="entry name" value="Plant intracellular Ras-group-related LRR protein 2"/>
    <property type="match status" value="1"/>
</dbReference>
<dbReference type="FunFam" id="3.80.10.10:FF:000610">
    <property type="entry name" value="Plant intracellular Ras-group-related LRR protein 9"/>
    <property type="match status" value="1"/>
</dbReference>
<evidence type="ECO:0000313" key="7">
    <source>
        <dbReference type="Proteomes" id="UP000030689"/>
    </source>
</evidence>
<keyword evidence="1" id="KW-0433">Leucine-rich repeat</keyword>
<proteinExistence type="inferred from homology"/>
<comment type="similarity">
    <text evidence="4">Belongs to the SHOC2 family.</text>
</comment>
<gene>
    <name evidence="6" type="ORF">EUTSA_v10020430mg</name>
</gene>
<evidence type="ECO:0008006" key="8">
    <source>
        <dbReference type="Google" id="ProtNLM"/>
    </source>
</evidence>
<dbReference type="KEGG" id="eus:EUTSA_v10020430mg"/>
<dbReference type="InterPro" id="IPR003591">
    <property type="entry name" value="Leu-rich_rpt_typical-subtyp"/>
</dbReference>
<keyword evidence="2" id="KW-0677">Repeat</keyword>
<evidence type="ECO:0000313" key="6">
    <source>
        <dbReference type="EMBL" id="ESQ48909.1"/>
    </source>
</evidence>
<evidence type="ECO:0000256" key="5">
    <source>
        <dbReference type="SAM" id="Coils"/>
    </source>
</evidence>
<keyword evidence="3 5" id="KW-0175">Coiled coil</keyword>
<dbReference type="InterPro" id="IPR050216">
    <property type="entry name" value="LRR_domain-containing"/>
</dbReference>
<keyword evidence="7" id="KW-1185">Reference proteome</keyword>
<dbReference type="Gramene" id="ESQ48909">
    <property type="protein sequence ID" value="ESQ48909"/>
    <property type="gene ID" value="EUTSA_v10020430mg"/>
</dbReference>
<accession>V4LYH3</accession>
<dbReference type="SMART" id="SM00369">
    <property type="entry name" value="LRR_TYP"/>
    <property type="match status" value="9"/>
</dbReference>
<evidence type="ECO:0000256" key="4">
    <source>
        <dbReference type="ARBA" id="ARBA00023786"/>
    </source>
</evidence>
<dbReference type="Pfam" id="PF13855">
    <property type="entry name" value="LRR_8"/>
    <property type="match status" value="3"/>
</dbReference>
<dbReference type="SUPFAM" id="SSF52058">
    <property type="entry name" value="L domain-like"/>
    <property type="match status" value="1"/>
</dbReference>